<dbReference type="InterPro" id="IPR000156">
    <property type="entry name" value="Ran_bind_dom"/>
</dbReference>
<proteinExistence type="predicted"/>
<feature type="region of interest" description="Disordered" evidence="1">
    <location>
        <begin position="65"/>
        <end position="108"/>
    </location>
</feature>
<accession>A0A3S3RS72</accession>
<dbReference type="Pfam" id="PF00638">
    <property type="entry name" value="Ran_BP1"/>
    <property type="match status" value="1"/>
</dbReference>
<dbReference type="GO" id="GO:0005643">
    <property type="term" value="C:nuclear pore"/>
    <property type="evidence" value="ECO:0007669"/>
    <property type="project" value="TreeGrafter"/>
</dbReference>
<dbReference type="InterPro" id="IPR011993">
    <property type="entry name" value="PH-like_dom_sf"/>
</dbReference>
<evidence type="ECO:0000259" key="2">
    <source>
        <dbReference type="PROSITE" id="PS50196"/>
    </source>
</evidence>
<dbReference type="PROSITE" id="PS50196">
    <property type="entry name" value="RANBD1"/>
    <property type="match status" value="1"/>
</dbReference>
<dbReference type="PANTHER" id="PTHR23138:SF94">
    <property type="entry name" value="RAN BINDING PROTEIN 1"/>
    <property type="match status" value="1"/>
</dbReference>
<keyword evidence="4" id="KW-1185">Reference proteome</keyword>
<dbReference type="AlphaFoldDB" id="A0A3S3RS72"/>
<protein>
    <recommendedName>
        <fullName evidence="2">RanBD1 domain-containing protein</fullName>
    </recommendedName>
</protein>
<evidence type="ECO:0000313" key="3">
    <source>
        <dbReference type="EMBL" id="RWS05180.1"/>
    </source>
</evidence>
<reference evidence="3 4" key="1">
    <citation type="journal article" date="2018" name="Gigascience">
        <title>Genomes of trombidid mites reveal novel predicted allergens and laterally-transferred genes associated with secondary metabolism.</title>
        <authorList>
            <person name="Dong X."/>
            <person name="Chaisiri K."/>
            <person name="Xia D."/>
            <person name="Armstrong S.D."/>
            <person name="Fang Y."/>
            <person name="Donnelly M.J."/>
            <person name="Kadowaki T."/>
            <person name="McGarry J.W."/>
            <person name="Darby A.C."/>
            <person name="Makepeace B.L."/>
        </authorList>
    </citation>
    <scope>NUCLEOTIDE SEQUENCE [LARGE SCALE GENOMIC DNA]</scope>
    <source>
        <strain evidence="3">UoL-WK</strain>
    </source>
</reference>
<feature type="domain" description="RanBD1" evidence="2">
    <location>
        <begin position="1"/>
        <end position="57"/>
    </location>
</feature>
<dbReference type="STRING" id="1965070.A0A3S3RS72"/>
<comment type="caution">
    <text evidence="3">The sequence shown here is derived from an EMBL/GenBank/DDBJ whole genome shotgun (WGS) entry which is preliminary data.</text>
</comment>
<dbReference type="Gene3D" id="2.30.29.30">
    <property type="entry name" value="Pleckstrin-homology domain (PH domain)/Phosphotyrosine-binding domain (PTB)"/>
    <property type="match status" value="1"/>
</dbReference>
<dbReference type="GO" id="GO:0005096">
    <property type="term" value="F:GTPase activator activity"/>
    <property type="evidence" value="ECO:0007669"/>
    <property type="project" value="TreeGrafter"/>
</dbReference>
<organism evidence="3 4">
    <name type="scientific">Dinothrombium tinctorium</name>
    <dbReference type="NCBI Taxonomy" id="1965070"/>
    <lineage>
        <taxon>Eukaryota</taxon>
        <taxon>Metazoa</taxon>
        <taxon>Ecdysozoa</taxon>
        <taxon>Arthropoda</taxon>
        <taxon>Chelicerata</taxon>
        <taxon>Arachnida</taxon>
        <taxon>Acari</taxon>
        <taxon>Acariformes</taxon>
        <taxon>Trombidiformes</taxon>
        <taxon>Prostigmata</taxon>
        <taxon>Anystina</taxon>
        <taxon>Parasitengona</taxon>
        <taxon>Trombidioidea</taxon>
        <taxon>Trombidiidae</taxon>
        <taxon>Dinothrombium</taxon>
    </lineage>
</organism>
<feature type="compositionally biased region" description="Basic and acidic residues" evidence="1">
    <location>
        <begin position="73"/>
        <end position="88"/>
    </location>
</feature>
<dbReference type="InterPro" id="IPR045255">
    <property type="entry name" value="RanBP1-like"/>
</dbReference>
<sequence>MELRKHMSNEKAWIWNTIADFADEQPRAELLCIRFANVENAQKFYDAFEEAKQLAKTYEQTNGDLSDILTKVKLNDEGDENEQKHDSEDEKESEESETSGNETKEDQK</sequence>
<evidence type="ECO:0000256" key="1">
    <source>
        <dbReference type="SAM" id="MobiDB-lite"/>
    </source>
</evidence>
<gene>
    <name evidence="3" type="ORF">B4U79_01828</name>
</gene>
<dbReference type="GO" id="GO:0005737">
    <property type="term" value="C:cytoplasm"/>
    <property type="evidence" value="ECO:0007669"/>
    <property type="project" value="TreeGrafter"/>
</dbReference>
<dbReference type="SUPFAM" id="SSF50729">
    <property type="entry name" value="PH domain-like"/>
    <property type="match status" value="1"/>
</dbReference>
<dbReference type="PANTHER" id="PTHR23138">
    <property type="entry name" value="RAN BINDING PROTEIN"/>
    <property type="match status" value="1"/>
</dbReference>
<dbReference type="Proteomes" id="UP000285301">
    <property type="component" value="Unassembled WGS sequence"/>
</dbReference>
<dbReference type="OrthoDB" id="2357150at2759"/>
<evidence type="ECO:0000313" key="4">
    <source>
        <dbReference type="Proteomes" id="UP000285301"/>
    </source>
</evidence>
<dbReference type="EMBL" id="NCKU01004974">
    <property type="protein sequence ID" value="RWS05180.1"/>
    <property type="molecule type" value="Genomic_DNA"/>
</dbReference>
<name>A0A3S3RS72_9ACAR</name>